<name>A0A941W625_9BACT</name>
<dbReference type="EMBL" id="JAANXD010000097">
    <property type="protein sequence ID" value="MBS1259521.1"/>
    <property type="molecule type" value="Genomic_DNA"/>
</dbReference>
<comment type="caution">
    <text evidence="1">The sequence shown here is derived from an EMBL/GenBank/DDBJ whole genome shotgun (WGS) entry which is preliminary data.</text>
</comment>
<dbReference type="Proteomes" id="UP000722750">
    <property type="component" value="Unassembled WGS sequence"/>
</dbReference>
<organism evidence="1 2">
    <name type="scientific">Candidatus Scalindua arabica</name>
    <dbReference type="NCBI Taxonomy" id="1127984"/>
    <lineage>
        <taxon>Bacteria</taxon>
        <taxon>Pseudomonadati</taxon>
        <taxon>Planctomycetota</taxon>
        <taxon>Candidatus Brocadiia</taxon>
        <taxon>Candidatus Brocadiales</taxon>
        <taxon>Candidatus Scalinduaceae</taxon>
        <taxon>Candidatus Scalindua</taxon>
    </lineage>
</organism>
<proteinExistence type="predicted"/>
<reference evidence="1" key="1">
    <citation type="journal article" date="2021" name="ISME J.">
        <title>Fine-scale metabolic discontinuity in a stratified prokaryote microbiome of a Red Sea deep halocline.</title>
        <authorList>
            <person name="Michoud G."/>
            <person name="Ngugi D.K."/>
            <person name="Barozzi A."/>
            <person name="Merlino G."/>
            <person name="Calleja M.L."/>
            <person name="Delgado-Huertas A."/>
            <person name="Moran X.A.G."/>
            <person name="Daffonchio D."/>
        </authorList>
    </citation>
    <scope>NUCLEOTIDE SEQUENCE</scope>
    <source>
        <strain evidence="1">SuakinDeep_MAG55_1</strain>
    </source>
</reference>
<evidence type="ECO:0000313" key="2">
    <source>
        <dbReference type="Proteomes" id="UP000722750"/>
    </source>
</evidence>
<gene>
    <name evidence="1" type="ORF">MAG551_02593</name>
</gene>
<protein>
    <submittedName>
        <fullName evidence="1">Uncharacterized protein</fullName>
    </submittedName>
</protein>
<dbReference type="AlphaFoldDB" id="A0A941W625"/>
<accession>A0A941W625</accession>
<evidence type="ECO:0000313" key="1">
    <source>
        <dbReference type="EMBL" id="MBS1259521.1"/>
    </source>
</evidence>
<sequence length="184" mass="21088">MKSIREMLNVIIRNKKTTNEVQIKPKFKLVKEMKINENDLFKCLTTRQGIKDILEEIFNYTYLSNDSWSEEALNLETPFNGDDSIIARLTVNGINHALGSEDLEDFHDTVLDTFTSITKQVDWSDEMNRNLSVIFSIEQNKLHMVFKNIPSQQSEQVSLGSVSNLGGIRSEPIMVGWNLTPISY</sequence>